<dbReference type="GO" id="GO:0009252">
    <property type="term" value="P:peptidoglycan biosynthetic process"/>
    <property type="evidence" value="ECO:0007669"/>
    <property type="project" value="UniProtKB-KW"/>
</dbReference>
<name>D1A7M3_THECD</name>
<dbReference type="CDD" id="cd06577">
    <property type="entry name" value="PASTA_pknB"/>
    <property type="match status" value="1"/>
</dbReference>
<evidence type="ECO:0000256" key="10">
    <source>
        <dbReference type="ARBA" id="ARBA00023268"/>
    </source>
</evidence>
<dbReference type="SUPFAM" id="SSF56601">
    <property type="entry name" value="beta-lactamase/transpeptidase-like"/>
    <property type="match status" value="1"/>
</dbReference>
<dbReference type="KEGG" id="tcu:Tcur_1026"/>
<dbReference type="OrthoDB" id="7911552at2"/>
<keyword evidence="7" id="KW-0378">Hydrolase</keyword>
<keyword evidence="6 16" id="KW-0808">Transferase</keyword>
<evidence type="ECO:0000313" key="17">
    <source>
        <dbReference type="Proteomes" id="UP000001918"/>
    </source>
</evidence>
<evidence type="ECO:0000259" key="15">
    <source>
        <dbReference type="PROSITE" id="PS51178"/>
    </source>
</evidence>
<dbReference type="Gene3D" id="1.10.3810.10">
    <property type="entry name" value="Biosynthetic peptidoglycan transglycosylase-like"/>
    <property type="match status" value="1"/>
</dbReference>
<dbReference type="InterPro" id="IPR005543">
    <property type="entry name" value="PASTA_dom"/>
</dbReference>
<evidence type="ECO:0000256" key="9">
    <source>
        <dbReference type="ARBA" id="ARBA00022984"/>
    </source>
</evidence>
<dbReference type="Pfam" id="PF00912">
    <property type="entry name" value="Transgly"/>
    <property type="match status" value="1"/>
</dbReference>
<dbReference type="HOGENOM" id="CLU_006354_2_6_11"/>
<proteinExistence type="inferred from homology"/>
<comment type="similarity">
    <text evidence="1">In the C-terminal section; belongs to the transpeptidase family.</text>
</comment>
<keyword evidence="5" id="KW-0328">Glycosyltransferase</keyword>
<dbReference type="SMART" id="SM00740">
    <property type="entry name" value="PASTA"/>
    <property type="match status" value="1"/>
</dbReference>
<keyword evidence="4" id="KW-0645">Protease</keyword>
<keyword evidence="8" id="KW-0133">Cell shape</keyword>
<gene>
    <name evidence="16" type="ordered locus">Tcur_1026</name>
</gene>
<keyword evidence="3" id="KW-0121">Carboxypeptidase</keyword>
<keyword evidence="17" id="KW-1185">Reference proteome</keyword>
<dbReference type="STRING" id="471852.Tcur_1026"/>
<dbReference type="PROSITE" id="PS51178">
    <property type="entry name" value="PASTA"/>
    <property type="match status" value="1"/>
</dbReference>
<dbReference type="Pfam" id="PF00905">
    <property type="entry name" value="Transpeptidase"/>
    <property type="match status" value="1"/>
</dbReference>
<dbReference type="AlphaFoldDB" id="D1A7M3"/>
<keyword evidence="9" id="KW-0573">Peptidoglycan synthesis</keyword>
<dbReference type="GO" id="GO:0008658">
    <property type="term" value="F:penicillin binding"/>
    <property type="evidence" value="ECO:0007669"/>
    <property type="project" value="InterPro"/>
</dbReference>
<dbReference type="InterPro" id="IPR001264">
    <property type="entry name" value="Glyco_trans_51"/>
</dbReference>
<accession>D1A7M3</accession>
<evidence type="ECO:0000256" key="6">
    <source>
        <dbReference type="ARBA" id="ARBA00022679"/>
    </source>
</evidence>
<evidence type="ECO:0000256" key="8">
    <source>
        <dbReference type="ARBA" id="ARBA00022960"/>
    </source>
</evidence>
<feature type="compositionally biased region" description="Acidic residues" evidence="14">
    <location>
        <begin position="746"/>
        <end position="757"/>
    </location>
</feature>
<dbReference type="GO" id="GO:0008360">
    <property type="term" value="P:regulation of cell shape"/>
    <property type="evidence" value="ECO:0007669"/>
    <property type="project" value="UniProtKB-KW"/>
</dbReference>
<dbReference type="InterPro" id="IPR001460">
    <property type="entry name" value="PCN-bd_Tpept"/>
</dbReference>
<dbReference type="Proteomes" id="UP000001918">
    <property type="component" value="Chromosome"/>
</dbReference>
<evidence type="ECO:0000256" key="1">
    <source>
        <dbReference type="ARBA" id="ARBA00007090"/>
    </source>
</evidence>
<organism evidence="16 17">
    <name type="scientific">Thermomonospora curvata (strain ATCC 19995 / DSM 43183 / JCM 3096 / KCTC 9072 / NBRC 15933 / NCIMB 10081 / Henssen B9)</name>
    <dbReference type="NCBI Taxonomy" id="471852"/>
    <lineage>
        <taxon>Bacteria</taxon>
        <taxon>Bacillati</taxon>
        <taxon>Actinomycetota</taxon>
        <taxon>Actinomycetes</taxon>
        <taxon>Streptosporangiales</taxon>
        <taxon>Thermomonosporaceae</taxon>
        <taxon>Thermomonospora</taxon>
    </lineage>
</organism>
<sequence>MGSLAGVLVALIVLPVACTVGVGARDGANWLQEEPADLDLGPLAQRSKILAADGSAIATFYYQNRVEVKLDQVAPVARQAVLAIEDSRFYQHGALDAQGTLRALLKNLNSGQVTQGGSGITQQYVKNLLLYQADSKEEQQRALALTPARKLYELKHAVAIEKRFSKDEIFQRYLNIAYFGDGAYGIEAAARRYFSTSAAKLTLGQAATLAGIIRNPQAYNPRLHPGAARERRDVVLNRMVELGWADPEQARRAAAEPIKLKITETPNGCTVSKAPFFCDYVQREILTNPVFGKSAAERERLLKRGGLIIRTTLDPQTQQAAQRAVDRHVPPKNSAGKAAAEVLIEPGTGHIKGMAVDRELGPDSERGKTWINFAADASHGSSIGMQAGSTFKAFTLAAALEEGMPFGTRLMAPVRYVPTGYRNCKGQPVGDTKPLRNSADGEGGRSFSLVTGTHHSVNTFFLALQKKVGLCDTVKMAEKLGMRQANGKPLEQFPSFTLGFNAVSPLRMAAAYAAFAARGKYCKPIAITSITHTSGRKLKVPEPECKQVMKKGTADAVNHVLAGVLTKGTARGMGIGRPAAGKTGTVDNYSAAWFAGYTPELAAAVWVGDPRGGYKYPMTSLCMDGRCYGAVFGATIPAPIWRDTMIGALAGRPASSFQRPPAHFFSRGSGEDLVELPDVRGLKLPDAMERLRRAGFRVVVGAAVDSEYPAGTVAETSPGPGSRVEPGITVTLHPSSGEPREREPRPDDDDDDEDDLPPDLPPPVPEHRRMPPD</sequence>
<dbReference type="PANTHER" id="PTHR32282">
    <property type="entry name" value="BINDING PROTEIN TRANSPEPTIDASE, PUTATIVE-RELATED"/>
    <property type="match status" value="1"/>
</dbReference>
<dbReference type="GO" id="GO:0008955">
    <property type="term" value="F:peptidoglycan glycosyltransferase activity"/>
    <property type="evidence" value="ECO:0007669"/>
    <property type="project" value="UniProtKB-EC"/>
</dbReference>
<evidence type="ECO:0000256" key="3">
    <source>
        <dbReference type="ARBA" id="ARBA00022645"/>
    </source>
</evidence>
<reference evidence="16 17" key="1">
    <citation type="journal article" date="2011" name="Stand. Genomic Sci.">
        <title>Complete genome sequence of Thermomonospora curvata type strain (B9).</title>
        <authorList>
            <person name="Chertkov O."/>
            <person name="Sikorski J."/>
            <person name="Nolan M."/>
            <person name="Lapidus A."/>
            <person name="Lucas S."/>
            <person name="Del Rio T.G."/>
            <person name="Tice H."/>
            <person name="Cheng J.F."/>
            <person name="Goodwin L."/>
            <person name="Pitluck S."/>
            <person name="Liolios K."/>
            <person name="Ivanova N."/>
            <person name="Mavromatis K."/>
            <person name="Mikhailova N."/>
            <person name="Ovchinnikova G."/>
            <person name="Pati A."/>
            <person name="Chen A."/>
            <person name="Palaniappan K."/>
            <person name="Djao O.D."/>
            <person name="Land M."/>
            <person name="Hauser L."/>
            <person name="Chang Y.J."/>
            <person name="Jeffries C.D."/>
            <person name="Brettin T."/>
            <person name="Han C."/>
            <person name="Detter J.C."/>
            <person name="Rohde M."/>
            <person name="Goker M."/>
            <person name="Woyke T."/>
            <person name="Bristow J."/>
            <person name="Eisen J.A."/>
            <person name="Markowitz V."/>
            <person name="Hugenholtz P."/>
            <person name="Klenk H.P."/>
            <person name="Kyrpides N.C."/>
        </authorList>
    </citation>
    <scope>NUCLEOTIDE SEQUENCE [LARGE SCALE GENOMIC DNA]</scope>
    <source>
        <strain evidence="17">ATCC 19995 / DSM 43183 / JCM 3096 / KCTC 9072 / NBRC 15933 / NCIMB 10081 / Henssen B9</strain>
    </source>
</reference>
<dbReference type="Gene3D" id="3.40.710.10">
    <property type="entry name" value="DD-peptidase/beta-lactamase superfamily"/>
    <property type="match status" value="1"/>
</dbReference>
<comment type="catalytic activity">
    <reaction evidence="13">
        <text>[GlcNAc-(1-&gt;4)-Mur2Ac(oyl-L-Ala-gamma-D-Glu-L-Lys-D-Ala-D-Ala)](n)-di-trans,octa-cis-undecaprenyl diphosphate + beta-D-GlcNAc-(1-&gt;4)-Mur2Ac(oyl-L-Ala-gamma-D-Glu-L-Lys-D-Ala-D-Ala)-di-trans,octa-cis-undecaprenyl diphosphate = [GlcNAc-(1-&gt;4)-Mur2Ac(oyl-L-Ala-gamma-D-Glu-L-Lys-D-Ala-D-Ala)](n+1)-di-trans,octa-cis-undecaprenyl diphosphate + di-trans,octa-cis-undecaprenyl diphosphate + H(+)</text>
        <dbReference type="Rhea" id="RHEA:23708"/>
        <dbReference type="Rhea" id="RHEA-COMP:9602"/>
        <dbReference type="Rhea" id="RHEA-COMP:9603"/>
        <dbReference type="ChEBI" id="CHEBI:15378"/>
        <dbReference type="ChEBI" id="CHEBI:58405"/>
        <dbReference type="ChEBI" id="CHEBI:60033"/>
        <dbReference type="ChEBI" id="CHEBI:78435"/>
        <dbReference type="EC" id="2.4.99.28"/>
    </reaction>
</comment>
<keyword evidence="11" id="KW-0961">Cell wall biogenesis/degradation</keyword>
<evidence type="ECO:0000256" key="4">
    <source>
        <dbReference type="ARBA" id="ARBA00022670"/>
    </source>
</evidence>
<evidence type="ECO:0000256" key="11">
    <source>
        <dbReference type="ARBA" id="ARBA00023316"/>
    </source>
</evidence>
<evidence type="ECO:0000256" key="13">
    <source>
        <dbReference type="ARBA" id="ARBA00049902"/>
    </source>
</evidence>
<dbReference type="SUPFAM" id="SSF53955">
    <property type="entry name" value="Lysozyme-like"/>
    <property type="match status" value="1"/>
</dbReference>
<protein>
    <submittedName>
        <fullName evidence="16">Glycosyl transferase family 51</fullName>
    </submittedName>
</protein>
<dbReference type="Pfam" id="PF03793">
    <property type="entry name" value="PASTA"/>
    <property type="match status" value="1"/>
</dbReference>
<dbReference type="EMBL" id="CP001738">
    <property type="protein sequence ID" value="ACY96612.1"/>
    <property type="molecule type" value="Genomic_DNA"/>
</dbReference>
<feature type="region of interest" description="Disordered" evidence="14">
    <location>
        <begin position="710"/>
        <end position="773"/>
    </location>
</feature>
<evidence type="ECO:0000256" key="5">
    <source>
        <dbReference type="ARBA" id="ARBA00022676"/>
    </source>
</evidence>
<dbReference type="GO" id="GO:0009002">
    <property type="term" value="F:serine-type D-Ala-D-Ala carboxypeptidase activity"/>
    <property type="evidence" value="ECO:0007669"/>
    <property type="project" value="UniProtKB-EC"/>
</dbReference>
<comment type="similarity">
    <text evidence="2">In the N-terminal section; belongs to the glycosyltransferase 51 family.</text>
</comment>
<dbReference type="InterPro" id="IPR012338">
    <property type="entry name" value="Beta-lactam/transpept-like"/>
</dbReference>
<evidence type="ECO:0000256" key="2">
    <source>
        <dbReference type="ARBA" id="ARBA00007739"/>
    </source>
</evidence>
<dbReference type="GO" id="GO:0030288">
    <property type="term" value="C:outer membrane-bounded periplasmic space"/>
    <property type="evidence" value="ECO:0007669"/>
    <property type="project" value="TreeGrafter"/>
</dbReference>
<dbReference type="Gene3D" id="3.30.10.20">
    <property type="match status" value="1"/>
</dbReference>
<evidence type="ECO:0000256" key="7">
    <source>
        <dbReference type="ARBA" id="ARBA00022801"/>
    </source>
</evidence>
<dbReference type="eggNOG" id="COG2815">
    <property type="taxonomic scope" value="Bacteria"/>
</dbReference>
<dbReference type="FunFam" id="1.10.3810.10:FF:000001">
    <property type="entry name" value="Penicillin-binding protein 1A"/>
    <property type="match status" value="1"/>
</dbReference>
<dbReference type="GO" id="GO:0071555">
    <property type="term" value="P:cell wall organization"/>
    <property type="evidence" value="ECO:0007669"/>
    <property type="project" value="UniProtKB-KW"/>
</dbReference>
<evidence type="ECO:0000256" key="12">
    <source>
        <dbReference type="ARBA" id="ARBA00034000"/>
    </source>
</evidence>
<dbReference type="CAZy" id="GT51">
    <property type="family name" value="Glycosyltransferase Family 51"/>
</dbReference>
<dbReference type="GO" id="GO:0006508">
    <property type="term" value="P:proteolysis"/>
    <property type="evidence" value="ECO:0007669"/>
    <property type="project" value="UniProtKB-KW"/>
</dbReference>
<keyword evidence="10" id="KW-0511">Multifunctional enzyme</keyword>
<dbReference type="eggNOG" id="COG0744">
    <property type="taxonomic scope" value="Bacteria"/>
</dbReference>
<evidence type="ECO:0000256" key="14">
    <source>
        <dbReference type="SAM" id="MobiDB-lite"/>
    </source>
</evidence>
<dbReference type="PANTHER" id="PTHR32282:SF33">
    <property type="entry name" value="PEPTIDOGLYCAN GLYCOSYLTRANSFERASE"/>
    <property type="match status" value="1"/>
</dbReference>
<dbReference type="InterPro" id="IPR050396">
    <property type="entry name" value="Glycosyltr_51/Transpeptidase"/>
</dbReference>
<feature type="domain" description="PASTA" evidence="15">
    <location>
        <begin position="670"/>
        <end position="736"/>
    </location>
</feature>
<comment type="catalytic activity">
    <reaction evidence="12">
        <text>Preferential cleavage: (Ac)2-L-Lys-D-Ala-|-D-Ala. Also transpeptidation of peptidyl-alanyl moieties that are N-acyl substituents of D-alanine.</text>
        <dbReference type="EC" id="3.4.16.4"/>
    </reaction>
</comment>
<dbReference type="InterPro" id="IPR023346">
    <property type="entry name" value="Lysozyme-like_dom_sf"/>
</dbReference>
<dbReference type="InterPro" id="IPR036950">
    <property type="entry name" value="PBP_transglycosylase"/>
</dbReference>
<evidence type="ECO:0000313" key="16">
    <source>
        <dbReference type="EMBL" id="ACY96612.1"/>
    </source>
</evidence>